<dbReference type="EMBL" id="MN739412">
    <property type="protein sequence ID" value="QHT03531.1"/>
    <property type="molecule type" value="Genomic_DNA"/>
</dbReference>
<evidence type="ECO:0000313" key="1">
    <source>
        <dbReference type="EMBL" id="QHT03531.1"/>
    </source>
</evidence>
<organism evidence="1">
    <name type="scientific">viral metagenome</name>
    <dbReference type="NCBI Taxonomy" id="1070528"/>
    <lineage>
        <taxon>unclassified sequences</taxon>
        <taxon>metagenomes</taxon>
        <taxon>organismal metagenomes</taxon>
    </lineage>
</organism>
<reference evidence="1" key="1">
    <citation type="journal article" date="2020" name="Nature">
        <title>Giant virus diversity and host interactions through global metagenomics.</title>
        <authorList>
            <person name="Schulz F."/>
            <person name="Roux S."/>
            <person name="Paez-Espino D."/>
            <person name="Jungbluth S."/>
            <person name="Walsh D.A."/>
            <person name="Denef V.J."/>
            <person name="McMahon K.D."/>
            <person name="Konstantinidis K.T."/>
            <person name="Eloe-Fadrosh E.A."/>
            <person name="Kyrpides N.C."/>
            <person name="Woyke T."/>
        </authorList>
    </citation>
    <scope>NUCLEOTIDE SEQUENCE</scope>
    <source>
        <strain evidence="1">GVMAG-M-3300021079-18</strain>
    </source>
</reference>
<sequence>MATCTGFTKAKKACTKKAFAGSAFCRIHDENYKSVRKTQLKDLRERSSQTLAYIAQKSGTVRLEEGEREEELAKAVKHYNDEQIMGFVSANIIPSIHHLALIGEDLLGYPRNQSLFPRKVWMVVSWHLSNDHRTYFNLAMSCKALYKVLVDDKICHYVHPLKSILSSPLMFVKPIYRLLSLEVPNEFDSMTEIMKLPKVDDMLEAYADAYGSAGSKMVETRRRAEIMIDLIKRMIKANINGEDEFEEAIEGGGIFDYFHRDAKFSLVGFPYPYKMFKDGQSTYIVVDSNRSKTLDRLLVDHLVPFDGRFLIQLMRA</sequence>
<name>A0A6C0CGG0_9ZZZZ</name>
<accession>A0A6C0CGG0</accession>
<proteinExistence type="predicted"/>
<protein>
    <submittedName>
        <fullName evidence="1">Uncharacterized protein</fullName>
    </submittedName>
</protein>
<dbReference type="AlphaFoldDB" id="A0A6C0CGG0"/>